<evidence type="ECO:0000256" key="1">
    <source>
        <dbReference type="SAM" id="MobiDB-lite"/>
    </source>
</evidence>
<sequence length="439" mass="48122">MHMMEDDHTISSSSSSISLGCSSPTTPQSDYENGYASHIRLSTSNGSFILVIGGLGYIGSHTSLELLKSGYNVIIVDDLSNSFHSVFTRVRKLAETHCHETDNSMPMLHFHKVDYRSKSMRFLLESYSDLVATTPSSPGASPGLTRQSKISGVIHFAAYKSVSESIAKPIQYYRNNVCGLVELVELLGKHNIRNFVFSSSATVYGTKADEGRPLKEEDLVHHPESYTDENGQEQVRMPMVTGLLSPYARSKYFCEAILADIAYSDPAWRIVALRYFNPIGCDPSGLLGEDPKGVPTNLFPVITQVLTGKRKELDIYGSDWDTRDGTAVRDFIHVSDLARGHIAALSTEITEPFRTFNLGTGNGTTVQEAVDSLEEASHQSIPVNMAPRRAGDVGACVAANERAVKELGWTATESIKQCASDLWNFVSRAVQTPEAAKQL</sequence>
<organism evidence="3 4">
    <name type="scientific">Neonectria punicea</name>
    <dbReference type="NCBI Taxonomy" id="979145"/>
    <lineage>
        <taxon>Eukaryota</taxon>
        <taxon>Fungi</taxon>
        <taxon>Dikarya</taxon>
        <taxon>Ascomycota</taxon>
        <taxon>Pezizomycotina</taxon>
        <taxon>Sordariomycetes</taxon>
        <taxon>Hypocreomycetidae</taxon>
        <taxon>Hypocreales</taxon>
        <taxon>Nectriaceae</taxon>
        <taxon>Neonectria</taxon>
    </lineage>
</organism>
<gene>
    <name evidence="3" type="ORF">QQX98_001389</name>
</gene>
<dbReference type="SUPFAM" id="SSF51735">
    <property type="entry name" value="NAD(P)-binding Rossmann-fold domains"/>
    <property type="match status" value="1"/>
</dbReference>
<dbReference type="Gene3D" id="3.40.50.720">
    <property type="entry name" value="NAD(P)-binding Rossmann-like Domain"/>
    <property type="match status" value="1"/>
</dbReference>
<dbReference type="Pfam" id="PF01370">
    <property type="entry name" value="Epimerase"/>
    <property type="match status" value="1"/>
</dbReference>
<dbReference type="PANTHER" id="PTHR43725">
    <property type="entry name" value="UDP-GLUCOSE 4-EPIMERASE"/>
    <property type="match status" value="1"/>
</dbReference>
<dbReference type="InterPro" id="IPR001509">
    <property type="entry name" value="Epimerase_deHydtase"/>
</dbReference>
<reference evidence="3 4" key="1">
    <citation type="journal article" date="2025" name="Microbiol. Resour. Announc.">
        <title>Draft genome sequences for Neonectria magnoliae and Neonectria punicea, canker pathogens of Liriodendron tulipifera and Acer saccharum in West Virginia.</title>
        <authorList>
            <person name="Petronek H.M."/>
            <person name="Kasson M.T."/>
            <person name="Metheny A.M."/>
            <person name="Stauder C.M."/>
            <person name="Lovett B."/>
            <person name="Lynch S.C."/>
            <person name="Garnas J.R."/>
            <person name="Kasson L.R."/>
            <person name="Stajich J.E."/>
        </authorList>
    </citation>
    <scope>NUCLEOTIDE SEQUENCE [LARGE SCALE GENOMIC DNA]</scope>
    <source>
        <strain evidence="3 4">NRRL 64653</strain>
    </source>
</reference>
<dbReference type="EMBL" id="JAZAVJ010000013">
    <property type="protein sequence ID" value="KAK7422827.1"/>
    <property type="molecule type" value="Genomic_DNA"/>
</dbReference>
<dbReference type="Gene3D" id="3.90.25.10">
    <property type="entry name" value="UDP-galactose 4-epimerase, domain 1"/>
    <property type="match status" value="1"/>
</dbReference>
<accession>A0ABR1HPA5</accession>
<feature type="region of interest" description="Disordered" evidence="1">
    <location>
        <begin position="1"/>
        <end position="25"/>
    </location>
</feature>
<keyword evidence="4" id="KW-1185">Reference proteome</keyword>
<feature type="compositionally biased region" description="Low complexity" evidence="1">
    <location>
        <begin position="11"/>
        <end position="23"/>
    </location>
</feature>
<dbReference type="InterPro" id="IPR036291">
    <property type="entry name" value="NAD(P)-bd_dom_sf"/>
</dbReference>
<feature type="domain" description="NAD-dependent epimerase/dehydratase" evidence="2">
    <location>
        <begin position="49"/>
        <end position="359"/>
    </location>
</feature>
<evidence type="ECO:0000313" key="4">
    <source>
        <dbReference type="Proteomes" id="UP001498476"/>
    </source>
</evidence>
<evidence type="ECO:0000313" key="3">
    <source>
        <dbReference type="EMBL" id="KAK7422827.1"/>
    </source>
</evidence>
<protein>
    <recommendedName>
        <fullName evidence="2">NAD-dependent epimerase/dehydratase domain-containing protein</fullName>
    </recommendedName>
</protein>
<evidence type="ECO:0000259" key="2">
    <source>
        <dbReference type="Pfam" id="PF01370"/>
    </source>
</evidence>
<dbReference type="Proteomes" id="UP001498476">
    <property type="component" value="Unassembled WGS sequence"/>
</dbReference>
<name>A0ABR1HPA5_9HYPO</name>
<proteinExistence type="predicted"/>
<comment type="caution">
    <text evidence="3">The sequence shown here is derived from an EMBL/GenBank/DDBJ whole genome shotgun (WGS) entry which is preliminary data.</text>
</comment>
<dbReference type="PANTHER" id="PTHR43725:SF3">
    <property type="entry name" value="UDP-GLUCOSE 4-EPIMERASE (EUROFUNG)"/>
    <property type="match status" value="1"/>
</dbReference>